<gene>
    <name evidence="13" type="primary">LOC115556600</name>
</gene>
<organism evidence="13 14">
    <name type="scientific">Gadus morhua</name>
    <name type="common">Atlantic cod</name>
    <dbReference type="NCBI Taxonomy" id="8049"/>
    <lineage>
        <taxon>Eukaryota</taxon>
        <taxon>Metazoa</taxon>
        <taxon>Chordata</taxon>
        <taxon>Craniata</taxon>
        <taxon>Vertebrata</taxon>
        <taxon>Euteleostomi</taxon>
        <taxon>Actinopterygii</taxon>
        <taxon>Neopterygii</taxon>
        <taxon>Teleostei</taxon>
        <taxon>Neoteleostei</taxon>
        <taxon>Acanthomorphata</taxon>
        <taxon>Zeiogadaria</taxon>
        <taxon>Gadariae</taxon>
        <taxon>Gadiformes</taxon>
        <taxon>Gadoidei</taxon>
        <taxon>Gadidae</taxon>
        <taxon>Gadus</taxon>
    </lineage>
</organism>
<keyword evidence="7 12" id="KW-1133">Transmembrane helix</keyword>
<comment type="subcellular location">
    <subcellularLocation>
        <location evidence="1">Cell membrane</location>
        <topology evidence="1">Multi-pass membrane protein</topology>
    </subcellularLocation>
</comment>
<evidence type="ECO:0000256" key="12">
    <source>
        <dbReference type="SAM" id="Phobius"/>
    </source>
</evidence>
<keyword evidence="10" id="KW-0407">Ion channel</keyword>
<feature type="transmembrane region" description="Helical" evidence="12">
    <location>
        <begin position="500"/>
        <end position="521"/>
    </location>
</feature>
<dbReference type="GeneID" id="115556600"/>
<dbReference type="Pfam" id="PF03189">
    <property type="entry name" value="Otopetrin"/>
    <property type="match status" value="3"/>
</dbReference>
<sequence>MTTLAQMDVRNVTLEMMRTCTRLFSRKTRRDERVSESHPSSTETVDQIDTIPPGPAPTPGPAAVGAAPAAGHGGGWTLSVILCVNILILGAALISCSAVNGAAVTPVHRQIFLIVLLSLTILWMLFYTIFTRRAVSSKDSHAGPLWLRVGLVLFGLLSLIMDMFMIANYSGRLHCDSPVKVAFPCIQAVFIFFQTYFLWIHAKDCVQLHKDLTRCGLTVTLSCNLVLWMSAVVEEYNHHTDAPENLTVRSIQRASFGDHKCKCSFTSCGVFKEAYYYLYPFNIEYSLFASAMAYVMWKNVGRLAEEHAHQRPKFRVKDVSVGPVAGILLVLTGLATFIVYEMQVVEEEQKNTALLIHFITNIVIVSLMSVCTAAGCLLFCLDQRPHVREDNPTRGLDVGLLVGASMGQLVISYFSVVALAAEGAEGHVNSLNLAWAVLTVVQLGMQNLFVIAGLHREPYQESRAPGTGANGTALSPVRKRRKRSFSLAACRHGINWKRRLLKEICVFVLLANIILWIMPAFGARPQFDQTVEIHFYGFTMWAAIVNIGLPFGIFYRMHSVASLFEVYLIV</sequence>
<feature type="transmembrane region" description="Helical" evidence="12">
    <location>
        <begin position="533"/>
        <end position="555"/>
    </location>
</feature>
<dbReference type="GO" id="GO:0005886">
    <property type="term" value="C:plasma membrane"/>
    <property type="evidence" value="ECO:0007669"/>
    <property type="project" value="UniProtKB-SubCell"/>
</dbReference>
<feature type="region of interest" description="Disordered" evidence="11">
    <location>
        <begin position="27"/>
        <end position="64"/>
    </location>
</feature>
<keyword evidence="14" id="KW-1185">Reference proteome</keyword>
<feature type="transmembrane region" description="Helical" evidence="12">
    <location>
        <begin position="145"/>
        <end position="169"/>
    </location>
</feature>
<dbReference type="InterPro" id="IPR004878">
    <property type="entry name" value="Otopetrin"/>
</dbReference>
<comment type="similarity">
    <text evidence="2">Belongs to the otopetrin family.</text>
</comment>
<dbReference type="Ensembl" id="ENSGMOT00000037385.1">
    <property type="protein sequence ID" value="ENSGMOP00000040481.1"/>
    <property type="gene ID" value="ENSGMOG00000032947.1"/>
</dbReference>
<dbReference type="OMA" id="VHLDLTW"/>
<evidence type="ECO:0000313" key="13">
    <source>
        <dbReference type="Ensembl" id="ENSGMOP00000040481.1"/>
    </source>
</evidence>
<evidence type="ECO:0000256" key="9">
    <source>
        <dbReference type="ARBA" id="ARBA00023136"/>
    </source>
</evidence>
<feature type="transmembrane region" description="Helical" evidence="12">
    <location>
        <begin position="400"/>
        <end position="421"/>
    </location>
</feature>
<dbReference type="OrthoDB" id="6429739at2759"/>
<evidence type="ECO:0000256" key="11">
    <source>
        <dbReference type="SAM" id="MobiDB-lite"/>
    </source>
</evidence>
<evidence type="ECO:0000256" key="2">
    <source>
        <dbReference type="ARBA" id="ARBA00006513"/>
    </source>
</evidence>
<evidence type="ECO:0000256" key="5">
    <source>
        <dbReference type="ARBA" id="ARBA00022692"/>
    </source>
</evidence>
<accession>A0A8C5B3S2</accession>
<keyword evidence="3" id="KW-0813">Transport</keyword>
<dbReference type="PANTHER" id="PTHR21522">
    <property type="entry name" value="PROTON CHANNEL OTOP"/>
    <property type="match status" value="1"/>
</dbReference>
<evidence type="ECO:0000256" key="8">
    <source>
        <dbReference type="ARBA" id="ARBA00023065"/>
    </source>
</evidence>
<dbReference type="GeneTree" id="ENSGT00940000156691"/>
<feature type="transmembrane region" description="Helical" evidence="12">
    <location>
        <begin position="111"/>
        <end position="130"/>
    </location>
</feature>
<evidence type="ECO:0000256" key="10">
    <source>
        <dbReference type="ARBA" id="ARBA00023303"/>
    </source>
</evidence>
<feature type="transmembrane region" description="Helical" evidence="12">
    <location>
        <begin position="352"/>
        <end position="379"/>
    </location>
</feature>
<feature type="transmembrane region" description="Helical" evidence="12">
    <location>
        <begin position="433"/>
        <end position="454"/>
    </location>
</feature>
<evidence type="ECO:0000256" key="3">
    <source>
        <dbReference type="ARBA" id="ARBA00022448"/>
    </source>
</evidence>
<protein>
    <submittedName>
        <fullName evidence="13">Proton channel OTOP2-like</fullName>
    </submittedName>
</protein>
<dbReference type="PANTHER" id="PTHR21522:SF35">
    <property type="entry name" value="PROTON CHANNEL OTOP2"/>
    <property type="match status" value="1"/>
</dbReference>
<reference evidence="13" key="1">
    <citation type="submission" date="2025-08" db="UniProtKB">
        <authorList>
            <consortium name="Ensembl"/>
        </authorList>
    </citation>
    <scope>IDENTIFICATION</scope>
</reference>
<keyword evidence="5 12" id="KW-0812">Transmembrane</keyword>
<feature type="compositionally biased region" description="Polar residues" evidence="11">
    <location>
        <begin position="37"/>
        <end position="47"/>
    </location>
</feature>
<evidence type="ECO:0000256" key="7">
    <source>
        <dbReference type="ARBA" id="ARBA00022989"/>
    </source>
</evidence>
<proteinExistence type="inferred from homology"/>
<keyword evidence="8" id="KW-0406">Ion transport</keyword>
<dbReference type="GO" id="GO:0015252">
    <property type="term" value="F:proton channel activity"/>
    <property type="evidence" value="ECO:0007669"/>
    <property type="project" value="InterPro"/>
</dbReference>
<evidence type="ECO:0000256" key="4">
    <source>
        <dbReference type="ARBA" id="ARBA00022475"/>
    </source>
</evidence>
<reference evidence="13" key="2">
    <citation type="submission" date="2025-09" db="UniProtKB">
        <authorList>
            <consortium name="Ensembl"/>
        </authorList>
    </citation>
    <scope>IDENTIFICATION</scope>
</reference>
<dbReference type="Proteomes" id="UP000694546">
    <property type="component" value="Chromosome 2"/>
</dbReference>
<evidence type="ECO:0000256" key="1">
    <source>
        <dbReference type="ARBA" id="ARBA00004651"/>
    </source>
</evidence>
<keyword evidence="4" id="KW-1003">Cell membrane</keyword>
<feature type="transmembrane region" description="Helical" evidence="12">
    <location>
        <begin position="181"/>
        <end position="202"/>
    </location>
</feature>
<evidence type="ECO:0000313" key="14">
    <source>
        <dbReference type="Proteomes" id="UP000694546"/>
    </source>
</evidence>
<feature type="transmembrane region" description="Helical" evidence="12">
    <location>
        <begin position="318"/>
        <end position="340"/>
    </location>
</feature>
<keyword evidence="9 12" id="KW-0472">Membrane</keyword>
<evidence type="ECO:0000256" key="6">
    <source>
        <dbReference type="ARBA" id="ARBA00022781"/>
    </source>
</evidence>
<dbReference type="RefSeq" id="XP_030229580.1">
    <property type="nucleotide sequence ID" value="XM_030373720.1"/>
</dbReference>
<feature type="transmembrane region" description="Helical" evidence="12">
    <location>
        <begin position="76"/>
        <end position="99"/>
    </location>
</feature>
<name>A0A8C5B3S2_GADMO</name>
<keyword evidence="6" id="KW-0375">Hydrogen ion transport</keyword>
<dbReference type="AlphaFoldDB" id="A0A8C5B3S2"/>